<keyword evidence="2" id="KW-0378">Hydrolase</keyword>
<keyword evidence="1" id="KW-0812">Transmembrane</keyword>
<sequence length="286" mass="32701">MDYMTHTLFGVAIYGALNKLNMDTKTKWALFATSVGANVIPDIDVQWTRASADYLMSHRGFTHSFFMVPVWAALFSFLSYVVFRVLDRRIFLTAVTGVLLHIISDWSNAWGIGLFEPFVSNRYAGGFIPNKGYIFWGFMAVLLPFFALYRAKEHRQRIFRVFWILGAVYSGFQIVHSAYVYMDLKNEGYSQVAIRADRLPGGISYYAKKDDIVVEGRHEVGGDSGIVQTYRNDPVDVEQLRRYRPARDLLLFAPFVVTQDEGDRIRVFDPRFAGRVSILSVDVPKT</sequence>
<reference evidence="2 3" key="1">
    <citation type="submission" date="2020-04" db="EMBL/GenBank/DDBJ databases">
        <title>Genome sequencing of novel species.</title>
        <authorList>
            <person name="Heo J."/>
            <person name="Kim S.-J."/>
            <person name="Kim J.-S."/>
            <person name="Hong S.-B."/>
            <person name="Kwon S.-W."/>
        </authorList>
    </citation>
    <scope>NUCLEOTIDE SEQUENCE [LARGE SCALE GENOMIC DNA]</scope>
    <source>
        <strain evidence="2 3">MFER-1</strain>
    </source>
</reference>
<keyword evidence="1" id="KW-0472">Membrane</keyword>
<organism evidence="2 3">
    <name type="scientific">Cohnella herbarum</name>
    <dbReference type="NCBI Taxonomy" id="2728023"/>
    <lineage>
        <taxon>Bacteria</taxon>
        <taxon>Bacillati</taxon>
        <taxon>Bacillota</taxon>
        <taxon>Bacilli</taxon>
        <taxon>Bacillales</taxon>
        <taxon>Paenibacillaceae</taxon>
        <taxon>Cohnella</taxon>
    </lineage>
</organism>
<dbReference type="PANTHER" id="PTHR40031">
    <property type="entry name" value="HYPOTHETICAL MEMBRANE SPANNING PROTEIN"/>
    <property type="match status" value="1"/>
</dbReference>
<gene>
    <name evidence="2" type="ORF">HH215_02260</name>
</gene>
<feature type="transmembrane region" description="Helical" evidence="1">
    <location>
        <begin position="90"/>
        <end position="113"/>
    </location>
</feature>
<keyword evidence="1" id="KW-1133">Transmembrane helix</keyword>
<keyword evidence="3" id="KW-1185">Reference proteome</keyword>
<evidence type="ECO:0000313" key="2">
    <source>
        <dbReference type="EMBL" id="QJD82115.1"/>
    </source>
</evidence>
<dbReference type="Proteomes" id="UP000502248">
    <property type="component" value="Chromosome"/>
</dbReference>
<feature type="transmembrane region" description="Helical" evidence="1">
    <location>
        <begin position="161"/>
        <end position="182"/>
    </location>
</feature>
<dbReference type="Pfam" id="PF04307">
    <property type="entry name" value="YdjM"/>
    <property type="match status" value="1"/>
</dbReference>
<dbReference type="PANTHER" id="PTHR40031:SF1">
    <property type="entry name" value="MEMBRANE-BOUND METAL-DEPENDENT HYDROLASE"/>
    <property type="match status" value="1"/>
</dbReference>
<evidence type="ECO:0000256" key="1">
    <source>
        <dbReference type="SAM" id="Phobius"/>
    </source>
</evidence>
<dbReference type="InterPro" id="IPR007404">
    <property type="entry name" value="YdjM-like"/>
</dbReference>
<protein>
    <submittedName>
        <fullName evidence="2">Metal-dependent hydrolase</fullName>
    </submittedName>
</protein>
<dbReference type="KEGG" id="cheb:HH215_02260"/>
<dbReference type="InterPro" id="IPR053170">
    <property type="entry name" value="Transcription_regulator"/>
</dbReference>
<dbReference type="AlphaFoldDB" id="A0A7Z2ZJT7"/>
<feature type="transmembrane region" description="Helical" evidence="1">
    <location>
        <begin position="133"/>
        <end position="149"/>
    </location>
</feature>
<feature type="transmembrane region" description="Helical" evidence="1">
    <location>
        <begin position="64"/>
        <end position="83"/>
    </location>
</feature>
<name>A0A7Z2ZJT7_9BACL</name>
<dbReference type="EMBL" id="CP051680">
    <property type="protein sequence ID" value="QJD82115.1"/>
    <property type="molecule type" value="Genomic_DNA"/>
</dbReference>
<accession>A0A7Z2ZJT7</accession>
<proteinExistence type="predicted"/>
<evidence type="ECO:0000313" key="3">
    <source>
        <dbReference type="Proteomes" id="UP000502248"/>
    </source>
</evidence>
<dbReference type="GO" id="GO:0016787">
    <property type="term" value="F:hydrolase activity"/>
    <property type="evidence" value="ECO:0007669"/>
    <property type="project" value="UniProtKB-KW"/>
</dbReference>